<feature type="transmembrane region" description="Helical" evidence="6">
    <location>
        <begin position="52"/>
        <end position="69"/>
    </location>
</feature>
<comment type="caution">
    <text evidence="8">The sequence shown here is derived from an EMBL/GenBank/DDBJ whole genome shotgun (WGS) entry which is preliminary data.</text>
</comment>
<feature type="domain" description="Major facilitator superfamily (MFS) profile" evidence="7">
    <location>
        <begin position="10"/>
        <end position="168"/>
    </location>
</feature>
<keyword evidence="2" id="KW-1003">Cell membrane</keyword>
<dbReference type="PROSITE" id="PS50850">
    <property type="entry name" value="MFS"/>
    <property type="match status" value="1"/>
</dbReference>
<dbReference type="GO" id="GO:0022857">
    <property type="term" value="F:transmembrane transporter activity"/>
    <property type="evidence" value="ECO:0007669"/>
    <property type="project" value="InterPro"/>
</dbReference>
<dbReference type="Gene3D" id="1.20.1250.20">
    <property type="entry name" value="MFS general substrate transporter like domains"/>
    <property type="match status" value="1"/>
</dbReference>
<evidence type="ECO:0000256" key="4">
    <source>
        <dbReference type="ARBA" id="ARBA00022989"/>
    </source>
</evidence>
<dbReference type="PANTHER" id="PTHR43124:SF3">
    <property type="entry name" value="CHLORAMPHENICOL EFFLUX PUMP RV0191"/>
    <property type="match status" value="1"/>
</dbReference>
<reference evidence="8" key="1">
    <citation type="journal article" date="2017" name="Appl. Environ. Microbiol.">
        <title>Molecular characterization of an Endozoicomonas-like organism causing infection in king scallop Pecten maximus L.</title>
        <authorList>
            <person name="Cano I."/>
            <person name="van Aerle R."/>
            <person name="Ross S."/>
            <person name="Verner-Jeffreys D.W."/>
            <person name="Paley R.K."/>
            <person name="Rimmer G."/>
            <person name="Ryder D."/>
            <person name="Hooper P."/>
            <person name="Stone D."/>
            <person name="Feist S.W."/>
        </authorList>
    </citation>
    <scope>NUCLEOTIDE SEQUENCE</scope>
</reference>
<organism evidence="8">
    <name type="scientific">invertebrate metagenome</name>
    <dbReference type="NCBI Taxonomy" id="1711999"/>
    <lineage>
        <taxon>unclassified sequences</taxon>
        <taxon>metagenomes</taxon>
        <taxon>organismal metagenomes</taxon>
    </lineage>
</organism>
<dbReference type="EMBL" id="NSIT01000088">
    <property type="protein sequence ID" value="PJE79197.1"/>
    <property type="molecule type" value="Genomic_DNA"/>
</dbReference>
<dbReference type="InterPro" id="IPR020846">
    <property type="entry name" value="MFS_dom"/>
</dbReference>
<dbReference type="GO" id="GO:0005886">
    <property type="term" value="C:plasma membrane"/>
    <property type="evidence" value="ECO:0007669"/>
    <property type="project" value="UniProtKB-SubCell"/>
</dbReference>
<evidence type="ECO:0000256" key="6">
    <source>
        <dbReference type="SAM" id="Phobius"/>
    </source>
</evidence>
<protein>
    <submittedName>
        <fullName evidence="8">Inner membrane transport protein YdhP</fullName>
    </submittedName>
</protein>
<dbReference type="InterPro" id="IPR036259">
    <property type="entry name" value="MFS_trans_sf"/>
</dbReference>
<evidence type="ECO:0000256" key="5">
    <source>
        <dbReference type="ARBA" id="ARBA00023136"/>
    </source>
</evidence>
<evidence type="ECO:0000259" key="7">
    <source>
        <dbReference type="PROSITE" id="PS50850"/>
    </source>
</evidence>
<keyword evidence="4 6" id="KW-1133">Transmembrane helix</keyword>
<evidence type="ECO:0000256" key="2">
    <source>
        <dbReference type="ARBA" id="ARBA00022475"/>
    </source>
</evidence>
<keyword evidence="3 6" id="KW-0812">Transmembrane</keyword>
<keyword evidence="5 6" id="KW-0472">Membrane</keyword>
<evidence type="ECO:0000256" key="1">
    <source>
        <dbReference type="ARBA" id="ARBA00004651"/>
    </source>
</evidence>
<dbReference type="Pfam" id="PF07690">
    <property type="entry name" value="MFS_1"/>
    <property type="match status" value="1"/>
</dbReference>
<evidence type="ECO:0000313" key="8">
    <source>
        <dbReference type="EMBL" id="PJE79197.1"/>
    </source>
</evidence>
<dbReference type="InterPro" id="IPR050189">
    <property type="entry name" value="MFS_Efflux_Transporters"/>
</dbReference>
<accession>A0A2H9T7K0</accession>
<dbReference type="SUPFAM" id="SSF103473">
    <property type="entry name" value="MFS general substrate transporter"/>
    <property type="match status" value="1"/>
</dbReference>
<evidence type="ECO:0000256" key="3">
    <source>
        <dbReference type="ARBA" id="ARBA00022692"/>
    </source>
</evidence>
<name>A0A2H9T7K0_9ZZZZ</name>
<dbReference type="PANTHER" id="PTHR43124">
    <property type="entry name" value="PURINE EFFLUX PUMP PBUE"/>
    <property type="match status" value="1"/>
</dbReference>
<feature type="transmembrane region" description="Helical" evidence="6">
    <location>
        <begin position="76"/>
        <end position="100"/>
    </location>
</feature>
<dbReference type="AlphaFoldDB" id="A0A2H9T7K0"/>
<dbReference type="InterPro" id="IPR011701">
    <property type="entry name" value="MFS"/>
</dbReference>
<comment type="subcellular location">
    <subcellularLocation>
        <location evidence="1">Cell membrane</location>
        <topology evidence="1">Multi-pass membrane protein</topology>
    </subcellularLocation>
</comment>
<gene>
    <name evidence="8" type="primary">ydhP</name>
    <name evidence="8" type="ORF">CI610_01843</name>
</gene>
<feature type="transmembrane region" description="Helical" evidence="6">
    <location>
        <begin position="12"/>
        <end position="32"/>
    </location>
</feature>
<sequence length="168" mass="18494">MSRSDRIPLQVWILTLAAFAIGTAEFVIAGILTDVADSLNITNGQAGNMITAYALAIVVGGPFLPLWLARYEKRKVLLGLMALFIVGNLISAFSSSYYVLFSQPGIFGLNPGSFLWHWSHSTAFTALGKMPSKQRGYLGFHKKLLRRKRMVEAIFCQSCQCVSTTLIT</sequence>
<proteinExistence type="predicted"/>